<feature type="transmembrane region" description="Helical" evidence="1">
    <location>
        <begin position="20"/>
        <end position="40"/>
    </location>
</feature>
<evidence type="ECO:0000256" key="1">
    <source>
        <dbReference type="SAM" id="Phobius"/>
    </source>
</evidence>
<keyword evidence="1" id="KW-0472">Membrane</keyword>
<protein>
    <submittedName>
        <fullName evidence="2">SHOCT domain-containing protein</fullName>
    </submittedName>
</protein>
<gene>
    <name evidence="2" type="ORF">HF999_12180</name>
</gene>
<keyword evidence="1" id="KW-0812">Transmembrane</keyword>
<proteinExistence type="predicted"/>
<keyword evidence="3" id="KW-1185">Reference proteome</keyword>
<comment type="caution">
    <text evidence="2">The sequence shown here is derived from an EMBL/GenBank/DDBJ whole genome shotgun (WGS) entry which is preliminary data.</text>
</comment>
<evidence type="ECO:0000313" key="3">
    <source>
        <dbReference type="Proteomes" id="UP000582646"/>
    </source>
</evidence>
<accession>A0A846X3K3</accession>
<dbReference type="AlphaFoldDB" id="A0A846X3K3"/>
<reference evidence="2 3" key="1">
    <citation type="submission" date="2020-04" db="EMBL/GenBank/DDBJ databases">
        <title>MicrobeNet Type strains.</title>
        <authorList>
            <person name="Nicholson A.C."/>
        </authorList>
    </citation>
    <scope>NUCLEOTIDE SEQUENCE [LARGE SCALE GENOMIC DNA]</scope>
    <source>
        <strain evidence="2 3">DSM 44113</strain>
    </source>
</reference>
<name>A0A846X3K3_9ACTN</name>
<organism evidence="2 3">
    <name type="scientific">Tsukamurella spumae</name>
    <dbReference type="NCBI Taxonomy" id="44753"/>
    <lineage>
        <taxon>Bacteria</taxon>
        <taxon>Bacillati</taxon>
        <taxon>Actinomycetota</taxon>
        <taxon>Actinomycetes</taxon>
        <taxon>Mycobacteriales</taxon>
        <taxon>Tsukamurellaceae</taxon>
        <taxon>Tsukamurella</taxon>
    </lineage>
</organism>
<evidence type="ECO:0000313" key="2">
    <source>
        <dbReference type="EMBL" id="NKY19126.1"/>
    </source>
</evidence>
<sequence>MYPNAPEPPSSFGDDLFPLFFGAIVVIAVVSLVVRGAIWLSNYNAAAKRGEDYFTLETDLQVQALQSRALGTERSIEERLAEIDDLAARGVIDADERAAARAKILAAG</sequence>
<keyword evidence="1" id="KW-1133">Transmembrane helix</keyword>
<dbReference type="RefSeq" id="WP_168546131.1">
    <property type="nucleotide sequence ID" value="NZ_BAAAKS010000014.1"/>
</dbReference>
<dbReference type="EMBL" id="JAAXOQ010000014">
    <property type="protein sequence ID" value="NKY19126.1"/>
    <property type="molecule type" value="Genomic_DNA"/>
</dbReference>
<dbReference type="Proteomes" id="UP000582646">
    <property type="component" value="Unassembled WGS sequence"/>
</dbReference>